<accession>A0A7X9S0H7</accession>
<dbReference type="InterPro" id="IPR027417">
    <property type="entry name" value="P-loop_NTPase"/>
</dbReference>
<gene>
    <name evidence="4" type="ORF">HHU12_29435</name>
</gene>
<dbReference type="PANTHER" id="PTHR10799">
    <property type="entry name" value="SNF2/RAD54 HELICASE FAMILY"/>
    <property type="match status" value="1"/>
</dbReference>
<dbReference type="Pfam" id="PF00271">
    <property type="entry name" value="Helicase_C"/>
    <property type="match status" value="1"/>
</dbReference>
<keyword evidence="1" id="KW-0378">Hydrolase</keyword>
<dbReference type="Proteomes" id="UP000576082">
    <property type="component" value="Unassembled WGS sequence"/>
</dbReference>
<dbReference type="GO" id="GO:0004386">
    <property type="term" value="F:helicase activity"/>
    <property type="evidence" value="ECO:0007669"/>
    <property type="project" value="UniProtKB-KW"/>
</dbReference>
<feature type="domain" description="Helicase C-terminal" evidence="3">
    <location>
        <begin position="1248"/>
        <end position="1409"/>
    </location>
</feature>
<reference evidence="4 5" key="1">
    <citation type="submission" date="2020-04" db="EMBL/GenBank/DDBJ databases">
        <title>Flammeovirga sp. SR4, a novel species isolated from seawater.</title>
        <authorList>
            <person name="Wang X."/>
        </authorList>
    </citation>
    <scope>NUCLEOTIDE SEQUENCE [LARGE SCALE GENOMIC DNA]</scope>
    <source>
        <strain evidence="4 5">ATCC 23126</strain>
    </source>
</reference>
<proteinExistence type="predicted"/>
<feature type="domain" description="Helicase ATP-binding" evidence="2">
    <location>
        <begin position="966"/>
        <end position="1123"/>
    </location>
</feature>
<dbReference type="InterPro" id="IPR038718">
    <property type="entry name" value="SNF2-like_sf"/>
</dbReference>
<evidence type="ECO:0000259" key="3">
    <source>
        <dbReference type="PROSITE" id="PS51194"/>
    </source>
</evidence>
<keyword evidence="5" id="KW-1185">Reference proteome</keyword>
<dbReference type="InterPro" id="IPR049730">
    <property type="entry name" value="SNF2/RAD54-like_C"/>
</dbReference>
<evidence type="ECO:0000313" key="5">
    <source>
        <dbReference type="Proteomes" id="UP000576082"/>
    </source>
</evidence>
<name>A0A7X9S0H7_9BACT</name>
<dbReference type="Gene3D" id="3.40.50.10810">
    <property type="entry name" value="Tandem AAA-ATPase domain"/>
    <property type="match status" value="1"/>
</dbReference>
<evidence type="ECO:0000259" key="2">
    <source>
        <dbReference type="PROSITE" id="PS51192"/>
    </source>
</evidence>
<dbReference type="SMART" id="SM00487">
    <property type="entry name" value="DEXDc"/>
    <property type="match status" value="1"/>
</dbReference>
<keyword evidence="4" id="KW-0547">Nucleotide-binding</keyword>
<dbReference type="CDD" id="cd18793">
    <property type="entry name" value="SF2_C_SNF"/>
    <property type="match status" value="1"/>
</dbReference>
<evidence type="ECO:0000313" key="4">
    <source>
        <dbReference type="EMBL" id="NME72121.1"/>
    </source>
</evidence>
<dbReference type="Gene3D" id="3.40.50.300">
    <property type="entry name" value="P-loop containing nucleotide triphosphate hydrolases"/>
    <property type="match status" value="1"/>
</dbReference>
<dbReference type="SUPFAM" id="SSF52540">
    <property type="entry name" value="P-loop containing nucleoside triphosphate hydrolases"/>
    <property type="match status" value="2"/>
</dbReference>
<sequence length="1421" mass="163668">MNFSIDRYNEFTEKLDKYPKTTQYKYIIVMIGAGLQGLNKTRLKEFLKELLPNLKTVQLTKEITEVLQELLDEEFLFTFEGRGVTYYKVEKVELYLSVLLKSKEYIEDPIFQKAFKNITFEQKTFPTFWGTMSFRPETIIREFVVPMSKLNSTLLITNYFNPEFEETSLEYVSSLWFGLFSLYSFGYLEDNLTKNFNTEIWNLIYSRAYAALLDGVVDVYSIITFDKYTSKLYKDEGILKALLLFSQGFTSSALETIGKADRLDKSFVEMYIILVSKEYDKTLERILSLAGLDNVKTHFKKKSSKFWTPLSTDQELILMLLLYQKYKQQSLTLLRNRYIYFDKKSDIGFPSAFYSILLEAVVLLSTNSTVDNLLPEEELHGHLRYHLQEAIIHGYGPMSMTFTFWIYGKLFGQKVPLDKMIYHYFHSKTIEYQKAGYKWYASLYADALGENTSSEEGVDLSYLIDEDLFRFEDVLSESSEEEWELLLQKMGAIAEDFQLIDKKENKGVKEGRLLWVVSDHRLYVQPMEQTKLKNGKWSKPKKVSDTRLLKKGVKGMLEIDHEILDKAIRTYGRGYMDFDVLEVWKRLEGHPNVVLESDDNVSVIVEKRPFELQIDEAGEHYRLSFDKDINIDFPLKRETPTRVIYYNVDKKIKHWAESFPQEIIIPKKGKKQLKEAITALGQTLNIHSNVEDIREELPEVKADQTIYALLTPRGNNILLELYMKPFKTTPPYVTPASGKPVLVEEVDRVRTRAIRNLEEEKAFLEKFYYQRPFLDNTNDGHHAWELSDREETLNALQELQFGDIKPVVEWPKGVRFKLLSKVGGDNITMNIQSKKRDWFAVSGEVKVNEEVIVSLESLLKAFKNDPNSNYVEIEKDQFIALTDSLRKQLATLTSVAVEDKLDFRVHRLSSYGALNALTNEALVRSDKSWQTLQEQINTASETTYAVPNTLQATLRDYQVEGYQWLSQLASWGGGACLADDMGLGKTLQGIALMVDKAKDGPSLVVAPSSVTFNWVNEIRKFAPTLKPHLLYNTNNREVLLKNAGAFDVIICSYGLLQSTYKPIVKKDWNIVLLDEAQAIKNKTTKRSQVAMQLEGKMRIVTTGTPIENNLSELWNLFQFINPGLLGSWESFNKNFVLRIDSGDQHHAKSAKKVLRKLITPFILRRKKSEVLDELPSKTESVLSVNLSEDEMTLYEAHRRTALEEIEGVLEKNKDQNVQLQVLAELTKLRQLCCHPSLVDHEFQLMGSKITLLLETLHELKEGGHRALIFSQFVGFLSIIRKYLEREGISYQYLDGSTTLKNREKGINAFQSGEGDVFLISLKAGGTGLNLTAADYVIHMDPWWNPAVEDQATDRAHRMGQKRPVTVYRLICKDTLEERMIQLHADKRELADDLLSGTNQATKLNTSELLKLLQKNETILEP</sequence>
<dbReference type="InterPro" id="IPR001650">
    <property type="entry name" value="Helicase_C-like"/>
</dbReference>
<dbReference type="GO" id="GO:0005524">
    <property type="term" value="F:ATP binding"/>
    <property type="evidence" value="ECO:0007669"/>
    <property type="project" value="InterPro"/>
</dbReference>
<keyword evidence="4" id="KW-0067">ATP-binding</keyword>
<dbReference type="PROSITE" id="PS51194">
    <property type="entry name" value="HELICASE_CTER"/>
    <property type="match status" value="1"/>
</dbReference>
<comment type="caution">
    <text evidence="4">The sequence shown here is derived from an EMBL/GenBank/DDBJ whole genome shotgun (WGS) entry which is preliminary data.</text>
</comment>
<evidence type="ECO:0000256" key="1">
    <source>
        <dbReference type="ARBA" id="ARBA00022801"/>
    </source>
</evidence>
<dbReference type="RefSeq" id="WP_169660315.1">
    <property type="nucleotide sequence ID" value="NZ_JABANE010000136.1"/>
</dbReference>
<keyword evidence="4" id="KW-0347">Helicase</keyword>
<dbReference type="InterPro" id="IPR000330">
    <property type="entry name" value="SNF2_N"/>
</dbReference>
<dbReference type="SMART" id="SM00490">
    <property type="entry name" value="HELICc"/>
    <property type="match status" value="1"/>
</dbReference>
<dbReference type="Pfam" id="PF00176">
    <property type="entry name" value="SNF2-rel_dom"/>
    <property type="match status" value="1"/>
</dbReference>
<dbReference type="PROSITE" id="PS51192">
    <property type="entry name" value="HELICASE_ATP_BIND_1"/>
    <property type="match status" value="1"/>
</dbReference>
<dbReference type="GO" id="GO:0016787">
    <property type="term" value="F:hydrolase activity"/>
    <property type="evidence" value="ECO:0007669"/>
    <property type="project" value="UniProtKB-KW"/>
</dbReference>
<protein>
    <submittedName>
        <fullName evidence="4">DEAD/DEAH box helicase</fullName>
    </submittedName>
</protein>
<dbReference type="InterPro" id="IPR014001">
    <property type="entry name" value="Helicase_ATP-bd"/>
</dbReference>
<dbReference type="CDD" id="cd18012">
    <property type="entry name" value="DEXQc_arch_SWI2_SNF2"/>
    <property type="match status" value="1"/>
</dbReference>
<organism evidence="4 5">
    <name type="scientific">Flammeovirga aprica JL-4</name>
    <dbReference type="NCBI Taxonomy" id="694437"/>
    <lineage>
        <taxon>Bacteria</taxon>
        <taxon>Pseudomonadati</taxon>
        <taxon>Bacteroidota</taxon>
        <taxon>Cytophagia</taxon>
        <taxon>Cytophagales</taxon>
        <taxon>Flammeovirgaceae</taxon>
        <taxon>Flammeovirga</taxon>
    </lineage>
</organism>
<dbReference type="EMBL" id="JABANE010000136">
    <property type="protein sequence ID" value="NME72121.1"/>
    <property type="molecule type" value="Genomic_DNA"/>
</dbReference>